<dbReference type="RefSeq" id="WP_145063037.1">
    <property type="nucleotide sequence ID" value="NZ_CP036287.1"/>
</dbReference>
<proteinExistence type="predicted"/>
<feature type="transmembrane region" description="Helical" evidence="1">
    <location>
        <begin position="75"/>
        <end position="94"/>
    </location>
</feature>
<protein>
    <recommendedName>
        <fullName evidence="4">DUF2500 domain-containing protein</fullName>
    </recommendedName>
</protein>
<keyword evidence="1" id="KW-1133">Transmembrane helix</keyword>
<dbReference type="AlphaFoldDB" id="A0A518BG29"/>
<name>A0A518BG29_9BACT</name>
<dbReference type="Proteomes" id="UP000316921">
    <property type="component" value="Chromosome"/>
</dbReference>
<feature type="transmembrane region" description="Helical" evidence="1">
    <location>
        <begin position="52"/>
        <end position="69"/>
    </location>
</feature>
<evidence type="ECO:0000313" key="3">
    <source>
        <dbReference type="Proteomes" id="UP000316921"/>
    </source>
</evidence>
<reference evidence="2 3" key="1">
    <citation type="submission" date="2019-02" db="EMBL/GenBank/DDBJ databases">
        <title>Deep-cultivation of Planctomycetes and their phenomic and genomic characterization uncovers novel biology.</title>
        <authorList>
            <person name="Wiegand S."/>
            <person name="Jogler M."/>
            <person name="Boedeker C."/>
            <person name="Pinto D."/>
            <person name="Vollmers J."/>
            <person name="Rivas-Marin E."/>
            <person name="Kohn T."/>
            <person name="Peeters S.H."/>
            <person name="Heuer A."/>
            <person name="Rast P."/>
            <person name="Oberbeckmann S."/>
            <person name="Bunk B."/>
            <person name="Jeske O."/>
            <person name="Meyerdierks A."/>
            <person name="Storesund J.E."/>
            <person name="Kallscheuer N."/>
            <person name="Luecker S."/>
            <person name="Lage O.M."/>
            <person name="Pohl T."/>
            <person name="Merkel B.J."/>
            <person name="Hornburger P."/>
            <person name="Mueller R.-W."/>
            <person name="Bruemmer F."/>
            <person name="Labrenz M."/>
            <person name="Spormann A.M."/>
            <person name="Op den Camp H."/>
            <person name="Overmann J."/>
            <person name="Amann R."/>
            <person name="Jetten M.S.M."/>
            <person name="Mascher T."/>
            <person name="Medema M.H."/>
            <person name="Devos D.P."/>
            <person name="Kaster A.-K."/>
            <person name="Ovreas L."/>
            <person name="Rohde M."/>
            <person name="Galperin M.Y."/>
            <person name="Jogler C."/>
        </authorList>
    </citation>
    <scope>NUCLEOTIDE SEQUENCE [LARGE SCALE GENOMIC DNA]</scope>
    <source>
        <strain evidence="2 3">Pla133</strain>
    </source>
</reference>
<keyword evidence="1" id="KW-0472">Membrane</keyword>
<keyword evidence="1" id="KW-0812">Transmembrane</keyword>
<evidence type="ECO:0000313" key="2">
    <source>
        <dbReference type="EMBL" id="QDU65941.1"/>
    </source>
</evidence>
<keyword evidence="3" id="KW-1185">Reference proteome</keyword>
<gene>
    <name evidence="2" type="ORF">Pla133_10070</name>
</gene>
<accession>A0A518BG29</accession>
<sequence>MSEQTATQNRKQTALMKRLARIHEHKDYPKALEHVPPTEEDLEAAARSTRRGAMLAVVAALVGALAVTREGLAGQVVFGAIAIAAAVFAARAFLAGGKQRSEVLAHGLERRAALVADRRSETTASWAGGRTTYYFQLEFDNGENGEFRYPGRGVQDDLLVKGNTGVAFLRGRTLIAWKNIKV</sequence>
<organism evidence="2 3">
    <name type="scientific">Engelhardtia mirabilis</name>
    <dbReference type="NCBI Taxonomy" id="2528011"/>
    <lineage>
        <taxon>Bacteria</taxon>
        <taxon>Pseudomonadati</taxon>
        <taxon>Planctomycetota</taxon>
        <taxon>Planctomycetia</taxon>
        <taxon>Planctomycetia incertae sedis</taxon>
        <taxon>Engelhardtia</taxon>
    </lineage>
</organism>
<evidence type="ECO:0008006" key="4">
    <source>
        <dbReference type="Google" id="ProtNLM"/>
    </source>
</evidence>
<dbReference type="EMBL" id="CP036287">
    <property type="protein sequence ID" value="QDU65941.1"/>
    <property type="molecule type" value="Genomic_DNA"/>
</dbReference>
<evidence type="ECO:0000256" key="1">
    <source>
        <dbReference type="SAM" id="Phobius"/>
    </source>
</evidence>
<dbReference type="KEGG" id="pbap:Pla133_10070"/>